<evidence type="ECO:0000256" key="3">
    <source>
        <dbReference type="ARBA" id="ARBA00022448"/>
    </source>
</evidence>
<evidence type="ECO:0000256" key="8">
    <source>
        <dbReference type="RuleBase" id="RU363041"/>
    </source>
</evidence>
<organism evidence="9 10">
    <name type="scientific">Murinocardiopsis flavida</name>
    <dbReference type="NCBI Taxonomy" id="645275"/>
    <lineage>
        <taxon>Bacteria</taxon>
        <taxon>Bacillati</taxon>
        <taxon>Actinomycetota</taxon>
        <taxon>Actinomycetes</taxon>
        <taxon>Streptosporangiales</taxon>
        <taxon>Nocardiopsidaceae</taxon>
        <taxon>Murinocardiopsis</taxon>
    </lineage>
</organism>
<gene>
    <name evidence="9" type="ORF">CLV63_104271</name>
</gene>
<keyword evidence="7 8" id="KW-0472">Membrane</keyword>
<dbReference type="Proteomes" id="UP000240542">
    <property type="component" value="Unassembled WGS sequence"/>
</dbReference>
<keyword evidence="5 8" id="KW-0812">Transmembrane</keyword>
<dbReference type="InterPro" id="IPR052017">
    <property type="entry name" value="TSUP"/>
</dbReference>
<comment type="caution">
    <text evidence="9">The sequence shown here is derived from an EMBL/GenBank/DDBJ whole genome shotgun (WGS) entry which is preliminary data.</text>
</comment>
<accession>A0A2P8DP96</accession>
<dbReference type="PANTHER" id="PTHR30269">
    <property type="entry name" value="TRANSMEMBRANE PROTEIN YFCA"/>
    <property type="match status" value="1"/>
</dbReference>
<sequence length="258" mass="25645">MMVALFLVGAGVLAGLTGSIAGLASLVSYPALLAVGLSPVAANVTNTVSVVFSGVGSVAGSRTELRGQGPRLRRHALTAALGGALGGSLVLVTSADAFESAVPVLVGGASLAVLLRPRARAGGAEPPQGRGARRIARVPRELRSTVAVFAIGVYGGYFGAAAGVMMLALLLTLLSDTLSRVNALKNAVLLAPNAVAAVAFALFGPVHWAYVGPLAAGFLLGGIAGPAVVRRLPAAPLRIAIGLAGLGLAVHLGWDAWA</sequence>
<keyword evidence="10" id="KW-1185">Reference proteome</keyword>
<evidence type="ECO:0000256" key="6">
    <source>
        <dbReference type="ARBA" id="ARBA00022989"/>
    </source>
</evidence>
<feature type="transmembrane region" description="Helical" evidence="8">
    <location>
        <begin position="210"/>
        <end position="229"/>
    </location>
</feature>
<dbReference type="GO" id="GO:0005886">
    <property type="term" value="C:plasma membrane"/>
    <property type="evidence" value="ECO:0007669"/>
    <property type="project" value="UniProtKB-SubCell"/>
</dbReference>
<dbReference type="AlphaFoldDB" id="A0A2P8DP96"/>
<dbReference type="Pfam" id="PF01925">
    <property type="entry name" value="TauE"/>
    <property type="match status" value="1"/>
</dbReference>
<evidence type="ECO:0000256" key="7">
    <source>
        <dbReference type="ARBA" id="ARBA00023136"/>
    </source>
</evidence>
<keyword evidence="6 8" id="KW-1133">Transmembrane helix</keyword>
<evidence type="ECO:0000256" key="2">
    <source>
        <dbReference type="ARBA" id="ARBA00009142"/>
    </source>
</evidence>
<evidence type="ECO:0000256" key="1">
    <source>
        <dbReference type="ARBA" id="ARBA00004651"/>
    </source>
</evidence>
<feature type="transmembrane region" description="Helical" evidence="8">
    <location>
        <begin position="76"/>
        <end position="95"/>
    </location>
</feature>
<dbReference type="PANTHER" id="PTHR30269:SF0">
    <property type="entry name" value="MEMBRANE TRANSPORTER PROTEIN YFCA-RELATED"/>
    <property type="match status" value="1"/>
</dbReference>
<dbReference type="RefSeq" id="WP_106582356.1">
    <property type="nucleotide sequence ID" value="NZ_PYGA01000004.1"/>
</dbReference>
<feature type="transmembrane region" description="Helical" evidence="8">
    <location>
        <begin position="186"/>
        <end position="204"/>
    </location>
</feature>
<feature type="transmembrane region" description="Helical" evidence="8">
    <location>
        <begin position="31"/>
        <end position="55"/>
    </location>
</feature>
<keyword evidence="4 8" id="KW-1003">Cell membrane</keyword>
<dbReference type="EMBL" id="PYGA01000004">
    <property type="protein sequence ID" value="PSK99047.1"/>
    <property type="molecule type" value="Genomic_DNA"/>
</dbReference>
<feature type="transmembrane region" description="Helical" evidence="8">
    <location>
        <begin position="146"/>
        <end position="174"/>
    </location>
</feature>
<name>A0A2P8DP96_9ACTN</name>
<proteinExistence type="inferred from homology"/>
<dbReference type="OrthoDB" id="3782574at2"/>
<protein>
    <recommendedName>
        <fullName evidence="8">Probable membrane transporter protein</fullName>
    </recommendedName>
</protein>
<reference evidence="9 10" key="1">
    <citation type="submission" date="2018-03" db="EMBL/GenBank/DDBJ databases">
        <title>Genomic Encyclopedia of Archaeal and Bacterial Type Strains, Phase II (KMG-II): from individual species to whole genera.</title>
        <authorList>
            <person name="Goeker M."/>
        </authorList>
    </citation>
    <scope>NUCLEOTIDE SEQUENCE [LARGE SCALE GENOMIC DNA]</scope>
    <source>
        <strain evidence="9 10">DSM 45312</strain>
    </source>
</reference>
<feature type="transmembrane region" description="Helical" evidence="8">
    <location>
        <begin position="236"/>
        <end position="254"/>
    </location>
</feature>
<evidence type="ECO:0000256" key="4">
    <source>
        <dbReference type="ARBA" id="ARBA00022475"/>
    </source>
</evidence>
<keyword evidence="3" id="KW-0813">Transport</keyword>
<comment type="similarity">
    <text evidence="2 8">Belongs to the 4-toluene sulfonate uptake permease (TSUP) (TC 2.A.102) family.</text>
</comment>
<comment type="subcellular location">
    <subcellularLocation>
        <location evidence="1 8">Cell membrane</location>
        <topology evidence="1 8">Multi-pass membrane protein</topology>
    </subcellularLocation>
</comment>
<evidence type="ECO:0000313" key="9">
    <source>
        <dbReference type="EMBL" id="PSK99047.1"/>
    </source>
</evidence>
<evidence type="ECO:0000313" key="10">
    <source>
        <dbReference type="Proteomes" id="UP000240542"/>
    </source>
</evidence>
<evidence type="ECO:0000256" key="5">
    <source>
        <dbReference type="ARBA" id="ARBA00022692"/>
    </source>
</evidence>
<dbReference type="InterPro" id="IPR002781">
    <property type="entry name" value="TM_pro_TauE-like"/>
</dbReference>